<keyword evidence="3" id="KW-0862">Zinc</keyword>
<dbReference type="Gene3D" id="3.30.40.10">
    <property type="entry name" value="Zinc/RING finger domain, C3HC4 (zinc finger)"/>
    <property type="match status" value="1"/>
</dbReference>
<dbReference type="Pfam" id="PF13639">
    <property type="entry name" value="zf-RING_2"/>
    <property type="match status" value="1"/>
</dbReference>
<dbReference type="PROSITE" id="PS50089">
    <property type="entry name" value="ZF_RING_2"/>
    <property type="match status" value="1"/>
</dbReference>
<keyword evidence="7" id="KW-1185">Reference proteome</keyword>
<evidence type="ECO:0000256" key="4">
    <source>
        <dbReference type="PROSITE-ProRule" id="PRU00175"/>
    </source>
</evidence>
<dbReference type="InterPro" id="IPR001841">
    <property type="entry name" value="Znf_RING"/>
</dbReference>
<organism evidence="6 7">
    <name type="scientific">Coemansia interrupta</name>
    <dbReference type="NCBI Taxonomy" id="1126814"/>
    <lineage>
        <taxon>Eukaryota</taxon>
        <taxon>Fungi</taxon>
        <taxon>Fungi incertae sedis</taxon>
        <taxon>Zoopagomycota</taxon>
        <taxon>Kickxellomycotina</taxon>
        <taxon>Kickxellomycetes</taxon>
        <taxon>Kickxellales</taxon>
        <taxon>Kickxellaceae</taxon>
        <taxon>Coemansia</taxon>
    </lineage>
</organism>
<dbReference type="PANTHER" id="PTHR45931:SF3">
    <property type="entry name" value="RING ZINC FINGER-CONTAINING PROTEIN"/>
    <property type="match status" value="1"/>
</dbReference>
<evidence type="ECO:0000259" key="5">
    <source>
        <dbReference type="PROSITE" id="PS50089"/>
    </source>
</evidence>
<dbReference type="GO" id="GO:0005634">
    <property type="term" value="C:nucleus"/>
    <property type="evidence" value="ECO:0007669"/>
    <property type="project" value="TreeGrafter"/>
</dbReference>
<evidence type="ECO:0000256" key="3">
    <source>
        <dbReference type="ARBA" id="ARBA00022833"/>
    </source>
</evidence>
<sequence length="151" mass="16445">MTTTSGNATELGATLTNYVSGLTYSQFDYIPRSVAKGDNGSCNLCMSTIVTGDEIVNLHPCSHKFHTDCARSWFTQNSTMCPICGTDMVKAMGLPSQMYDPSRDNNVRNSIMAMPEVNHNYSYQQDSNNGLVGYPAVPDQAHHSAGPSRIL</sequence>
<dbReference type="Proteomes" id="UP001140172">
    <property type="component" value="Unassembled WGS sequence"/>
</dbReference>
<dbReference type="GO" id="GO:0008270">
    <property type="term" value="F:zinc ion binding"/>
    <property type="evidence" value="ECO:0007669"/>
    <property type="project" value="UniProtKB-KW"/>
</dbReference>
<gene>
    <name evidence="6" type="ORF">GGI15_001126</name>
</gene>
<accession>A0A9W8LLN9</accession>
<dbReference type="InterPro" id="IPR013083">
    <property type="entry name" value="Znf_RING/FYVE/PHD"/>
</dbReference>
<dbReference type="GO" id="GO:0061630">
    <property type="term" value="F:ubiquitin protein ligase activity"/>
    <property type="evidence" value="ECO:0007669"/>
    <property type="project" value="TreeGrafter"/>
</dbReference>
<dbReference type="SUPFAM" id="SSF57850">
    <property type="entry name" value="RING/U-box"/>
    <property type="match status" value="1"/>
</dbReference>
<evidence type="ECO:0000256" key="2">
    <source>
        <dbReference type="ARBA" id="ARBA00022771"/>
    </source>
</evidence>
<dbReference type="SMART" id="SM00184">
    <property type="entry name" value="RING"/>
    <property type="match status" value="1"/>
</dbReference>
<evidence type="ECO:0000313" key="7">
    <source>
        <dbReference type="Proteomes" id="UP001140172"/>
    </source>
</evidence>
<dbReference type="AlphaFoldDB" id="A0A9W8LLN9"/>
<evidence type="ECO:0000256" key="1">
    <source>
        <dbReference type="ARBA" id="ARBA00022723"/>
    </source>
</evidence>
<dbReference type="GO" id="GO:0006511">
    <property type="term" value="P:ubiquitin-dependent protein catabolic process"/>
    <property type="evidence" value="ECO:0007669"/>
    <property type="project" value="TreeGrafter"/>
</dbReference>
<dbReference type="EMBL" id="JANBUM010000039">
    <property type="protein sequence ID" value="KAJ2786913.1"/>
    <property type="molecule type" value="Genomic_DNA"/>
</dbReference>
<name>A0A9W8LLN9_9FUNG</name>
<keyword evidence="1" id="KW-0479">Metal-binding</keyword>
<dbReference type="OrthoDB" id="8062037at2759"/>
<comment type="caution">
    <text evidence="6">The sequence shown here is derived from an EMBL/GenBank/DDBJ whole genome shotgun (WGS) entry which is preliminary data.</text>
</comment>
<dbReference type="InterPro" id="IPR051834">
    <property type="entry name" value="RING_finger_E3_ligase"/>
</dbReference>
<keyword evidence="2 4" id="KW-0863">Zinc-finger</keyword>
<proteinExistence type="predicted"/>
<reference evidence="6" key="1">
    <citation type="submission" date="2022-07" db="EMBL/GenBank/DDBJ databases">
        <title>Phylogenomic reconstructions and comparative analyses of Kickxellomycotina fungi.</title>
        <authorList>
            <person name="Reynolds N.K."/>
            <person name="Stajich J.E."/>
            <person name="Barry K."/>
            <person name="Grigoriev I.V."/>
            <person name="Crous P."/>
            <person name="Smith M.E."/>
        </authorList>
    </citation>
    <scope>NUCLEOTIDE SEQUENCE</scope>
    <source>
        <strain evidence="6">BCRC 34489</strain>
    </source>
</reference>
<dbReference type="PANTHER" id="PTHR45931">
    <property type="entry name" value="SI:CH211-59O9.10"/>
    <property type="match status" value="1"/>
</dbReference>
<feature type="domain" description="RING-type" evidence="5">
    <location>
        <begin position="42"/>
        <end position="84"/>
    </location>
</feature>
<evidence type="ECO:0000313" key="6">
    <source>
        <dbReference type="EMBL" id="KAJ2786913.1"/>
    </source>
</evidence>
<protein>
    <recommendedName>
        <fullName evidence="5">RING-type domain-containing protein</fullName>
    </recommendedName>
</protein>